<name>A0AAN6QAK8_9PEZI</name>
<comment type="caution">
    <text evidence="2">The sequence shown here is derived from an EMBL/GenBank/DDBJ whole genome shotgun (WGS) entry which is preliminary data.</text>
</comment>
<organism evidence="2 3">
    <name type="scientific">Parathielavia hyrcaniae</name>
    <dbReference type="NCBI Taxonomy" id="113614"/>
    <lineage>
        <taxon>Eukaryota</taxon>
        <taxon>Fungi</taxon>
        <taxon>Dikarya</taxon>
        <taxon>Ascomycota</taxon>
        <taxon>Pezizomycotina</taxon>
        <taxon>Sordariomycetes</taxon>
        <taxon>Sordariomycetidae</taxon>
        <taxon>Sordariales</taxon>
        <taxon>Chaetomiaceae</taxon>
        <taxon>Parathielavia</taxon>
    </lineage>
</organism>
<evidence type="ECO:0000313" key="2">
    <source>
        <dbReference type="EMBL" id="KAK4104765.1"/>
    </source>
</evidence>
<evidence type="ECO:0008006" key="4">
    <source>
        <dbReference type="Google" id="ProtNLM"/>
    </source>
</evidence>
<dbReference type="AlphaFoldDB" id="A0AAN6QAK8"/>
<feature type="signal peptide" evidence="1">
    <location>
        <begin position="1"/>
        <end position="23"/>
    </location>
</feature>
<protein>
    <recommendedName>
        <fullName evidence="4">Secreted protein</fullName>
    </recommendedName>
</protein>
<evidence type="ECO:0000313" key="3">
    <source>
        <dbReference type="Proteomes" id="UP001305647"/>
    </source>
</evidence>
<accession>A0AAN6QAK8</accession>
<keyword evidence="3" id="KW-1185">Reference proteome</keyword>
<reference evidence="2" key="1">
    <citation type="journal article" date="2023" name="Mol. Phylogenet. Evol.">
        <title>Genome-scale phylogeny and comparative genomics of the fungal order Sordariales.</title>
        <authorList>
            <person name="Hensen N."/>
            <person name="Bonometti L."/>
            <person name="Westerberg I."/>
            <person name="Brannstrom I.O."/>
            <person name="Guillou S."/>
            <person name="Cros-Aarteil S."/>
            <person name="Calhoun S."/>
            <person name="Haridas S."/>
            <person name="Kuo A."/>
            <person name="Mondo S."/>
            <person name="Pangilinan J."/>
            <person name="Riley R."/>
            <person name="LaButti K."/>
            <person name="Andreopoulos B."/>
            <person name="Lipzen A."/>
            <person name="Chen C."/>
            <person name="Yan M."/>
            <person name="Daum C."/>
            <person name="Ng V."/>
            <person name="Clum A."/>
            <person name="Steindorff A."/>
            <person name="Ohm R.A."/>
            <person name="Martin F."/>
            <person name="Silar P."/>
            <person name="Natvig D.O."/>
            <person name="Lalanne C."/>
            <person name="Gautier V."/>
            <person name="Ament-Velasquez S.L."/>
            <person name="Kruys A."/>
            <person name="Hutchinson M.I."/>
            <person name="Powell A.J."/>
            <person name="Barry K."/>
            <person name="Miller A.N."/>
            <person name="Grigoriev I.V."/>
            <person name="Debuchy R."/>
            <person name="Gladieux P."/>
            <person name="Hiltunen Thoren M."/>
            <person name="Johannesson H."/>
        </authorList>
    </citation>
    <scope>NUCLEOTIDE SEQUENCE</scope>
    <source>
        <strain evidence="2">CBS 757.83</strain>
    </source>
</reference>
<reference evidence="2" key="2">
    <citation type="submission" date="2023-05" db="EMBL/GenBank/DDBJ databases">
        <authorList>
            <consortium name="Lawrence Berkeley National Laboratory"/>
            <person name="Steindorff A."/>
            <person name="Hensen N."/>
            <person name="Bonometti L."/>
            <person name="Westerberg I."/>
            <person name="Brannstrom I.O."/>
            <person name="Guillou S."/>
            <person name="Cros-Aarteil S."/>
            <person name="Calhoun S."/>
            <person name="Haridas S."/>
            <person name="Kuo A."/>
            <person name="Mondo S."/>
            <person name="Pangilinan J."/>
            <person name="Riley R."/>
            <person name="Labutti K."/>
            <person name="Andreopoulos B."/>
            <person name="Lipzen A."/>
            <person name="Chen C."/>
            <person name="Yanf M."/>
            <person name="Daum C."/>
            <person name="Ng V."/>
            <person name="Clum A."/>
            <person name="Ohm R."/>
            <person name="Martin F."/>
            <person name="Silar P."/>
            <person name="Natvig D."/>
            <person name="Lalanne C."/>
            <person name="Gautier V."/>
            <person name="Ament-Velasquez S.L."/>
            <person name="Kruys A."/>
            <person name="Hutchinson M.I."/>
            <person name="Powell A.J."/>
            <person name="Barry K."/>
            <person name="Miller A.N."/>
            <person name="Grigoriev I.V."/>
            <person name="Debuchy R."/>
            <person name="Gladieux P."/>
            <person name="Thoren M.H."/>
            <person name="Johannesson H."/>
        </authorList>
    </citation>
    <scope>NUCLEOTIDE SEQUENCE</scope>
    <source>
        <strain evidence="2">CBS 757.83</strain>
    </source>
</reference>
<sequence>MGRGGWIIPRIVAFLLEVPASVASVAKEDNARSPLYPSHFSSYRLSPTGAGSLLSSRASGNGGRNVAGCSVGT</sequence>
<gene>
    <name evidence="2" type="ORF">N658DRAFT_492864</name>
</gene>
<feature type="chain" id="PRO_5043056211" description="Secreted protein" evidence="1">
    <location>
        <begin position="24"/>
        <end position="73"/>
    </location>
</feature>
<dbReference type="EMBL" id="MU863626">
    <property type="protein sequence ID" value="KAK4104765.1"/>
    <property type="molecule type" value="Genomic_DNA"/>
</dbReference>
<proteinExistence type="predicted"/>
<keyword evidence="1" id="KW-0732">Signal</keyword>
<dbReference type="Proteomes" id="UP001305647">
    <property type="component" value="Unassembled WGS sequence"/>
</dbReference>
<evidence type="ECO:0000256" key="1">
    <source>
        <dbReference type="SAM" id="SignalP"/>
    </source>
</evidence>